<feature type="non-terminal residue" evidence="1">
    <location>
        <position position="1"/>
    </location>
</feature>
<reference evidence="1 2" key="1">
    <citation type="submission" date="2024-02" db="EMBL/GenBank/DDBJ databases">
        <authorList>
            <person name="Chen Y."/>
            <person name="Shah S."/>
            <person name="Dougan E. K."/>
            <person name="Thang M."/>
            <person name="Chan C."/>
        </authorList>
    </citation>
    <scope>NUCLEOTIDE SEQUENCE [LARGE SCALE GENOMIC DNA]</scope>
</reference>
<gene>
    <name evidence="1" type="ORF">SCF082_LOCUS27085</name>
</gene>
<name>A0ABP0MCZ0_9DINO</name>
<sequence>GRSACERLQAELDTWNNTESDMLILEIDGLFWEPLNVARYNVDVLVLCGSTSFLGDFLIQASAINLRFQALVTNLPAGAGKIFSYGAPLVNYILEPLPLGAILPTATDAVFGSLETFAQDLGDEPDVASLQVTVVASLFTQAVRSVGLSSVAGTMRTGNFETLFGIRGQWKPAFRQFLPSNDAALLPYDAPLAPGPLNSNVILVSPEVALSCQGGVLRGETGAVFGPGADTSVLELMLLMIGIRFGYTKSWMLEYLSHCNDSESSDQRGVAAAEDGGLVTASGRDGGRAARAGEALVGRYDTSGMSAVAKGVGSVSAWAAVAVVSRGSLSGRSAKTEEKHLKKRYLLFCEQLWKALSSDLGQDAAGVSMPVDGHFMEMAGGKGIYAATRAWNWAHGFQEWKKHIVFTRNVTNDPETHDEEMDFTDGGVRRLEYVGTQIIETQGHLVKCLEDGSVTGMARQRLTQALTAASVMTYID</sequence>
<evidence type="ECO:0000313" key="1">
    <source>
        <dbReference type="EMBL" id="CAK9048637.1"/>
    </source>
</evidence>
<dbReference type="Proteomes" id="UP001642464">
    <property type="component" value="Unassembled WGS sequence"/>
</dbReference>
<organism evidence="1 2">
    <name type="scientific">Durusdinium trenchii</name>
    <dbReference type="NCBI Taxonomy" id="1381693"/>
    <lineage>
        <taxon>Eukaryota</taxon>
        <taxon>Sar</taxon>
        <taxon>Alveolata</taxon>
        <taxon>Dinophyceae</taxon>
        <taxon>Suessiales</taxon>
        <taxon>Symbiodiniaceae</taxon>
        <taxon>Durusdinium</taxon>
    </lineage>
</organism>
<keyword evidence="2" id="KW-1185">Reference proteome</keyword>
<accession>A0ABP0MCZ0</accession>
<comment type="caution">
    <text evidence="1">The sequence shown here is derived from an EMBL/GenBank/DDBJ whole genome shotgun (WGS) entry which is preliminary data.</text>
</comment>
<protein>
    <submittedName>
        <fullName evidence="1">Uncharacterized protein</fullName>
    </submittedName>
</protein>
<proteinExistence type="predicted"/>
<dbReference type="EMBL" id="CAXAMM010020791">
    <property type="protein sequence ID" value="CAK9048637.1"/>
    <property type="molecule type" value="Genomic_DNA"/>
</dbReference>
<evidence type="ECO:0000313" key="2">
    <source>
        <dbReference type="Proteomes" id="UP001642464"/>
    </source>
</evidence>